<dbReference type="InterPro" id="IPR022998">
    <property type="entry name" value="ThiamineP_synth_TenI"/>
</dbReference>
<dbReference type="HAMAP" id="MF_00097">
    <property type="entry name" value="TMP_synthase"/>
    <property type="match status" value="1"/>
</dbReference>
<evidence type="ECO:0000256" key="10">
    <source>
        <dbReference type="HAMAP-Rule" id="MF_00097"/>
    </source>
</evidence>
<gene>
    <name evidence="10 14" type="primary">thiE</name>
    <name evidence="14" type="ORF">ACFFHU_27225</name>
</gene>
<dbReference type="GO" id="GO:0004789">
    <property type="term" value="F:thiamine-phosphate diphosphorylase activity"/>
    <property type="evidence" value="ECO:0007669"/>
    <property type="project" value="UniProtKB-EC"/>
</dbReference>
<feature type="binding site" evidence="10">
    <location>
        <position position="69"/>
    </location>
    <ligand>
        <name>Mg(2+)</name>
        <dbReference type="ChEBI" id="CHEBI:18420"/>
    </ligand>
</feature>
<keyword evidence="15" id="KW-1185">Reference proteome</keyword>
<dbReference type="NCBIfam" id="TIGR00693">
    <property type="entry name" value="thiE"/>
    <property type="match status" value="1"/>
</dbReference>
<comment type="similarity">
    <text evidence="10 11">Belongs to the thiamine-phosphate synthase family.</text>
</comment>
<sequence length="207" mass="20557">MSPPLGRLHVLTDARAGRDALGVATRAVEAGAPVIQLRVKGRTDRELYDLGTRLMAICARHGTVCVVNDRPDLALAIGAHGTHLGADDLPVAAVRRLVGPGHLIGGTAREPGRAARLVAEGVDYLGVGPAYGTSTKAGLPTPIGPAGVGAVARAVDVPVIAIGGITADRVRPVLAAGAYGVAVVGAVSDAADPAAATGSLLDALGEA</sequence>
<dbReference type="PANTHER" id="PTHR20857">
    <property type="entry name" value="THIAMINE-PHOSPHATE PYROPHOSPHORYLASE"/>
    <property type="match status" value="1"/>
</dbReference>
<dbReference type="InterPro" id="IPR036206">
    <property type="entry name" value="ThiamineP_synth_sf"/>
</dbReference>
<feature type="binding site" evidence="10">
    <location>
        <begin position="36"/>
        <end position="40"/>
    </location>
    <ligand>
        <name>4-amino-2-methyl-5-(diphosphooxymethyl)pyrimidine</name>
        <dbReference type="ChEBI" id="CHEBI:57841"/>
    </ligand>
</feature>
<reference evidence="14 15" key="1">
    <citation type="submission" date="2024-09" db="EMBL/GenBank/DDBJ databases">
        <authorList>
            <person name="Sun Q."/>
            <person name="Mori K."/>
        </authorList>
    </citation>
    <scope>NUCLEOTIDE SEQUENCE [LARGE SCALE GENOMIC DNA]</scope>
    <source>
        <strain evidence="14 15">TBRC 2205</strain>
    </source>
</reference>
<evidence type="ECO:0000313" key="15">
    <source>
        <dbReference type="Proteomes" id="UP001589894"/>
    </source>
</evidence>
<dbReference type="Pfam" id="PF02581">
    <property type="entry name" value="TMP-TENI"/>
    <property type="match status" value="1"/>
</dbReference>
<feature type="binding site" evidence="10">
    <location>
        <position position="136"/>
    </location>
    <ligand>
        <name>4-amino-2-methyl-5-(diphosphooxymethyl)pyrimidine</name>
        <dbReference type="ChEBI" id="CHEBI:57841"/>
    </ligand>
</feature>
<evidence type="ECO:0000256" key="6">
    <source>
        <dbReference type="ARBA" id="ARBA00022977"/>
    </source>
</evidence>
<feature type="binding site" evidence="10">
    <location>
        <position position="88"/>
    </location>
    <ligand>
        <name>Mg(2+)</name>
        <dbReference type="ChEBI" id="CHEBI:18420"/>
    </ligand>
</feature>
<name>A0ABV6P466_9ACTN</name>
<evidence type="ECO:0000256" key="12">
    <source>
        <dbReference type="RuleBase" id="RU004253"/>
    </source>
</evidence>
<dbReference type="InterPro" id="IPR034291">
    <property type="entry name" value="TMP_synthase"/>
</dbReference>
<comment type="catalytic activity">
    <reaction evidence="8 10 11">
        <text>2-(2-carboxy-4-methylthiazol-5-yl)ethyl phosphate + 4-amino-2-methyl-5-(diphosphooxymethyl)pyrimidine + 2 H(+) = thiamine phosphate + CO2 + diphosphate</text>
        <dbReference type="Rhea" id="RHEA:47848"/>
        <dbReference type="ChEBI" id="CHEBI:15378"/>
        <dbReference type="ChEBI" id="CHEBI:16526"/>
        <dbReference type="ChEBI" id="CHEBI:33019"/>
        <dbReference type="ChEBI" id="CHEBI:37575"/>
        <dbReference type="ChEBI" id="CHEBI:57841"/>
        <dbReference type="ChEBI" id="CHEBI:62890"/>
        <dbReference type="EC" id="2.5.1.3"/>
    </reaction>
</comment>
<keyword evidence="6 10" id="KW-0784">Thiamine biosynthesis</keyword>
<comment type="catalytic activity">
    <reaction evidence="9 10 11">
        <text>2-[(2R,5Z)-2-carboxy-4-methylthiazol-5(2H)-ylidene]ethyl phosphate + 4-amino-2-methyl-5-(diphosphooxymethyl)pyrimidine + 2 H(+) = thiamine phosphate + CO2 + diphosphate</text>
        <dbReference type="Rhea" id="RHEA:47844"/>
        <dbReference type="ChEBI" id="CHEBI:15378"/>
        <dbReference type="ChEBI" id="CHEBI:16526"/>
        <dbReference type="ChEBI" id="CHEBI:33019"/>
        <dbReference type="ChEBI" id="CHEBI:37575"/>
        <dbReference type="ChEBI" id="CHEBI:57841"/>
        <dbReference type="ChEBI" id="CHEBI:62899"/>
        <dbReference type="EC" id="2.5.1.3"/>
    </reaction>
</comment>
<evidence type="ECO:0000256" key="8">
    <source>
        <dbReference type="ARBA" id="ARBA00047851"/>
    </source>
</evidence>
<dbReference type="RefSeq" id="WP_377343164.1">
    <property type="nucleotide sequence ID" value="NZ_JBHLUE010000026.1"/>
</dbReference>
<keyword evidence="3 10" id="KW-0808">Transferase</keyword>
<dbReference type="SUPFAM" id="SSF51391">
    <property type="entry name" value="Thiamin phosphate synthase"/>
    <property type="match status" value="1"/>
</dbReference>
<feature type="binding site" evidence="10">
    <location>
        <begin position="133"/>
        <end position="135"/>
    </location>
    <ligand>
        <name>2-[(2R,5Z)-2-carboxy-4-methylthiazol-5(2H)-ylidene]ethyl phosphate</name>
        <dbReference type="ChEBI" id="CHEBI:62899"/>
    </ligand>
</feature>
<evidence type="ECO:0000256" key="3">
    <source>
        <dbReference type="ARBA" id="ARBA00022679"/>
    </source>
</evidence>
<dbReference type="EC" id="2.5.1.3" evidence="10"/>
<evidence type="ECO:0000256" key="1">
    <source>
        <dbReference type="ARBA" id="ARBA00003814"/>
    </source>
</evidence>
<comment type="pathway">
    <text evidence="2 10 12">Cofactor biosynthesis; thiamine diphosphate biosynthesis; thiamine phosphate from 4-amino-2-methyl-5-diphosphomethylpyrimidine and 4-methyl-5-(2-phosphoethyl)-thiazole: step 1/1.</text>
</comment>
<dbReference type="EMBL" id="JBHLUE010000026">
    <property type="protein sequence ID" value="MFC0567820.1"/>
    <property type="molecule type" value="Genomic_DNA"/>
</dbReference>
<evidence type="ECO:0000259" key="13">
    <source>
        <dbReference type="Pfam" id="PF02581"/>
    </source>
</evidence>
<comment type="caution">
    <text evidence="14">The sequence shown here is derived from an EMBL/GenBank/DDBJ whole genome shotgun (WGS) entry which is preliminary data.</text>
</comment>
<comment type="catalytic activity">
    <reaction evidence="7 10 11">
        <text>4-methyl-5-(2-phosphooxyethyl)-thiazole + 4-amino-2-methyl-5-(diphosphooxymethyl)pyrimidine + H(+) = thiamine phosphate + diphosphate</text>
        <dbReference type="Rhea" id="RHEA:22328"/>
        <dbReference type="ChEBI" id="CHEBI:15378"/>
        <dbReference type="ChEBI" id="CHEBI:33019"/>
        <dbReference type="ChEBI" id="CHEBI:37575"/>
        <dbReference type="ChEBI" id="CHEBI:57841"/>
        <dbReference type="ChEBI" id="CHEBI:58296"/>
        <dbReference type="EC" id="2.5.1.3"/>
    </reaction>
</comment>
<dbReference type="Proteomes" id="UP001589894">
    <property type="component" value="Unassembled WGS sequence"/>
</dbReference>
<comment type="function">
    <text evidence="1 10">Condenses 4-methyl-5-(beta-hydroxyethyl)thiazole monophosphate (THZ-P) and 2-methyl-4-amino-5-hydroxymethyl pyrimidine pyrophosphate (HMP-PP) to form thiamine monophosphate (TMP).</text>
</comment>
<feature type="binding site" evidence="10">
    <location>
        <position position="107"/>
    </location>
    <ligand>
        <name>4-amino-2-methyl-5-(diphosphooxymethyl)pyrimidine</name>
        <dbReference type="ChEBI" id="CHEBI:57841"/>
    </ligand>
</feature>
<feature type="domain" description="Thiamine phosphate synthase/TenI" evidence="13">
    <location>
        <begin position="10"/>
        <end position="187"/>
    </location>
</feature>
<keyword evidence="5 10" id="KW-0460">Magnesium</keyword>
<protein>
    <recommendedName>
        <fullName evidence="10">Thiamine-phosphate synthase</fullName>
        <shortName evidence="10">TP synthase</shortName>
        <shortName evidence="10">TPS</shortName>
        <ecNumber evidence="10">2.5.1.3</ecNumber>
    </recommendedName>
    <alternativeName>
        <fullName evidence="10">Thiamine-phosphate pyrophosphorylase</fullName>
        <shortName evidence="10">TMP pyrophosphorylase</shortName>
        <shortName evidence="10">TMP-PPase</shortName>
    </alternativeName>
</protein>
<organism evidence="14 15">
    <name type="scientific">Plantactinospora siamensis</name>
    <dbReference type="NCBI Taxonomy" id="555372"/>
    <lineage>
        <taxon>Bacteria</taxon>
        <taxon>Bacillati</taxon>
        <taxon>Actinomycetota</taxon>
        <taxon>Actinomycetes</taxon>
        <taxon>Micromonosporales</taxon>
        <taxon>Micromonosporaceae</taxon>
        <taxon>Plantactinospora</taxon>
    </lineage>
</organism>
<comment type="cofactor">
    <cofactor evidence="10">
        <name>Mg(2+)</name>
        <dbReference type="ChEBI" id="CHEBI:18420"/>
    </cofactor>
    <text evidence="10">Binds 1 Mg(2+) ion per subunit.</text>
</comment>
<evidence type="ECO:0000313" key="14">
    <source>
        <dbReference type="EMBL" id="MFC0567820.1"/>
    </source>
</evidence>
<evidence type="ECO:0000256" key="5">
    <source>
        <dbReference type="ARBA" id="ARBA00022842"/>
    </source>
</evidence>
<evidence type="ECO:0000256" key="2">
    <source>
        <dbReference type="ARBA" id="ARBA00005165"/>
    </source>
</evidence>
<dbReference type="Gene3D" id="3.20.20.70">
    <property type="entry name" value="Aldolase class I"/>
    <property type="match status" value="1"/>
</dbReference>
<evidence type="ECO:0000256" key="9">
    <source>
        <dbReference type="ARBA" id="ARBA00047883"/>
    </source>
</evidence>
<keyword evidence="4 10" id="KW-0479">Metal-binding</keyword>
<dbReference type="PANTHER" id="PTHR20857:SF15">
    <property type="entry name" value="THIAMINE-PHOSPHATE SYNTHASE"/>
    <property type="match status" value="1"/>
</dbReference>
<accession>A0ABV6P466</accession>
<proteinExistence type="inferred from homology"/>
<feature type="binding site" evidence="10">
    <location>
        <position position="68"/>
    </location>
    <ligand>
        <name>4-amino-2-methyl-5-(diphosphooxymethyl)pyrimidine</name>
        <dbReference type="ChEBI" id="CHEBI:57841"/>
    </ligand>
</feature>
<evidence type="ECO:0000256" key="4">
    <source>
        <dbReference type="ARBA" id="ARBA00022723"/>
    </source>
</evidence>
<dbReference type="InterPro" id="IPR013785">
    <property type="entry name" value="Aldolase_TIM"/>
</dbReference>
<comment type="caution">
    <text evidence="10">Lacks conserved residue(s) required for the propagation of feature annotation.</text>
</comment>
<dbReference type="CDD" id="cd00564">
    <property type="entry name" value="TMP_TenI"/>
    <property type="match status" value="1"/>
</dbReference>
<feature type="binding site" evidence="10">
    <location>
        <position position="164"/>
    </location>
    <ligand>
        <name>2-[(2R,5Z)-2-carboxy-4-methylthiazol-5(2H)-ylidene]ethyl phosphate</name>
        <dbReference type="ChEBI" id="CHEBI:62899"/>
    </ligand>
</feature>
<evidence type="ECO:0000256" key="7">
    <source>
        <dbReference type="ARBA" id="ARBA00047334"/>
    </source>
</evidence>
<evidence type="ECO:0000256" key="11">
    <source>
        <dbReference type="RuleBase" id="RU003826"/>
    </source>
</evidence>